<evidence type="ECO:0000313" key="2">
    <source>
        <dbReference type="EMBL" id="EGG02580.1"/>
    </source>
</evidence>
<dbReference type="Proteomes" id="UP000001072">
    <property type="component" value="Unassembled WGS sequence"/>
</dbReference>
<dbReference type="KEGG" id="mlr:MELLADRAFT_91279"/>
<dbReference type="GO" id="GO:0003899">
    <property type="term" value="F:DNA-directed RNA polymerase activity"/>
    <property type="evidence" value="ECO:0007669"/>
    <property type="project" value="InterPro"/>
</dbReference>
<gene>
    <name evidence="2" type="ORF">MELLADRAFT_91279</name>
</gene>
<organism evidence="3">
    <name type="scientific">Melampsora larici-populina (strain 98AG31 / pathotype 3-4-7)</name>
    <name type="common">Poplar leaf rust fungus</name>
    <dbReference type="NCBI Taxonomy" id="747676"/>
    <lineage>
        <taxon>Eukaryota</taxon>
        <taxon>Fungi</taxon>
        <taxon>Dikarya</taxon>
        <taxon>Basidiomycota</taxon>
        <taxon>Pucciniomycotina</taxon>
        <taxon>Pucciniomycetes</taxon>
        <taxon>Pucciniales</taxon>
        <taxon>Melampsoraceae</taxon>
        <taxon>Melampsora</taxon>
    </lineage>
</organism>
<dbReference type="GeneID" id="18935847"/>
<dbReference type="AlphaFoldDB" id="F4RYG7"/>
<dbReference type="InterPro" id="IPR002755">
    <property type="entry name" value="DNA_primase_S"/>
</dbReference>
<proteinExistence type="inferred from homology"/>
<evidence type="ECO:0000256" key="1">
    <source>
        <dbReference type="ARBA" id="ARBA00009762"/>
    </source>
</evidence>
<dbReference type="OrthoDB" id="19606at2759"/>
<dbReference type="PANTHER" id="PTHR10536">
    <property type="entry name" value="DNA PRIMASE SMALL SUBUNIT"/>
    <property type="match status" value="1"/>
</dbReference>
<dbReference type="HOGENOM" id="CLU_2237187_0_0_1"/>
<sequence>MMTFEAVFRARIYLSLREDFGFQHLSWVCSGRRGIHCWVSDGEALKLTDEQRKGIVNFLDILRGGGSRHAFMPATYLSLTVNMLAISGTHHASSAEAKKKAVASF</sequence>
<dbReference type="SUPFAM" id="SSF56747">
    <property type="entry name" value="Prim-pol domain"/>
    <property type="match status" value="1"/>
</dbReference>
<reference evidence="3" key="1">
    <citation type="journal article" date="2011" name="Proc. Natl. Acad. Sci. U.S.A.">
        <title>Obligate biotrophy features unraveled by the genomic analysis of rust fungi.</title>
        <authorList>
            <person name="Duplessis S."/>
            <person name="Cuomo C.A."/>
            <person name="Lin Y.-C."/>
            <person name="Aerts A."/>
            <person name="Tisserant E."/>
            <person name="Veneault-Fourrey C."/>
            <person name="Joly D.L."/>
            <person name="Hacquard S."/>
            <person name="Amselem J."/>
            <person name="Cantarel B.L."/>
            <person name="Chiu R."/>
            <person name="Coutinho P.M."/>
            <person name="Feau N."/>
            <person name="Field M."/>
            <person name="Frey P."/>
            <person name="Gelhaye E."/>
            <person name="Goldberg J."/>
            <person name="Grabherr M.G."/>
            <person name="Kodira C.D."/>
            <person name="Kohler A."/>
            <person name="Kuees U."/>
            <person name="Lindquist E.A."/>
            <person name="Lucas S.M."/>
            <person name="Mago R."/>
            <person name="Mauceli E."/>
            <person name="Morin E."/>
            <person name="Murat C."/>
            <person name="Pangilinan J.L."/>
            <person name="Park R."/>
            <person name="Pearson M."/>
            <person name="Quesneville H."/>
            <person name="Rouhier N."/>
            <person name="Sakthikumar S."/>
            <person name="Salamov A.A."/>
            <person name="Schmutz J."/>
            <person name="Selles B."/>
            <person name="Shapiro H."/>
            <person name="Tanguay P."/>
            <person name="Tuskan G.A."/>
            <person name="Henrissat B."/>
            <person name="Van de Peer Y."/>
            <person name="Rouze P."/>
            <person name="Ellis J.G."/>
            <person name="Dodds P.N."/>
            <person name="Schein J.E."/>
            <person name="Zhong S."/>
            <person name="Hamelin R.C."/>
            <person name="Grigoriev I.V."/>
            <person name="Szabo L.J."/>
            <person name="Martin F."/>
        </authorList>
    </citation>
    <scope>NUCLEOTIDE SEQUENCE [LARGE SCALE GENOMIC DNA]</scope>
    <source>
        <strain evidence="3">98AG31 / pathotype 3-4-7</strain>
    </source>
</reference>
<comment type="similarity">
    <text evidence="1">Belongs to the eukaryotic-type primase small subunit family.</text>
</comment>
<dbReference type="GO" id="GO:0006269">
    <property type="term" value="P:DNA replication, synthesis of primer"/>
    <property type="evidence" value="ECO:0007669"/>
    <property type="project" value="InterPro"/>
</dbReference>
<keyword evidence="3" id="KW-1185">Reference proteome</keyword>
<evidence type="ECO:0000313" key="3">
    <source>
        <dbReference type="Proteomes" id="UP000001072"/>
    </source>
</evidence>
<dbReference type="VEuPathDB" id="FungiDB:MELLADRAFT_91279"/>
<accession>F4RYG7</accession>
<dbReference type="EMBL" id="GL883130">
    <property type="protein sequence ID" value="EGG02580.1"/>
    <property type="molecule type" value="Genomic_DNA"/>
</dbReference>
<dbReference type="eggNOG" id="KOG2851">
    <property type="taxonomic scope" value="Eukaryota"/>
</dbReference>
<dbReference type="Gene3D" id="3.90.920.10">
    <property type="entry name" value="DNA primase, PRIM domain"/>
    <property type="match status" value="1"/>
</dbReference>
<name>F4RYG7_MELLP</name>
<dbReference type="InParanoid" id="F4RYG7"/>
<dbReference type="Pfam" id="PF01896">
    <property type="entry name" value="DNA_primase_S"/>
    <property type="match status" value="1"/>
</dbReference>
<dbReference type="RefSeq" id="XP_007414269.1">
    <property type="nucleotide sequence ID" value="XM_007414207.1"/>
</dbReference>
<dbReference type="STRING" id="747676.F4RYG7"/>
<protein>
    <submittedName>
        <fullName evidence="2">Uncharacterized protein</fullName>
    </submittedName>
</protein>